<gene>
    <name evidence="1" type="ORF">SAMN05444167_0554</name>
</gene>
<evidence type="ECO:0000313" key="1">
    <source>
        <dbReference type="EMBL" id="SDE83217.1"/>
    </source>
</evidence>
<protein>
    <submittedName>
        <fullName evidence="1">Uncharacterized protein</fullName>
    </submittedName>
</protein>
<organism evidence="1 2">
    <name type="scientific">Terriglobus roseus</name>
    <dbReference type="NCBI Taxonomy" id="392734"/>
    <lineage>
        <taxon>Bacteria</taxon>
        <taxon>Pseudomonadati</taxon>
        <taxon>Acidobacteriota</taxon>
        <taxon>Terriglobia</taxon>
        <taxon>Terriglobales</taxon>
        <taxon>Acidobacteriaceae</taxon>
        <taxon>Terriglobus</taxon>
    </lineage>
</organism>
<reference evidence="1 2" key="1">
    <citation type="submission" date="2016-10" db="EMBL/GenBank/DDBJ databases">
        <authorList>
            <person name="de Groot N.N."/>
        </authorList>
    </citation>
    <scope>NUCLEOTIDE SEQUENCE [LARGE SCALE GENOMIC DNA]</scope>
    <source>
        <strain evidence="1 2">GAS232</strain>
    </source>
</reference>
<keyword evidence="2" id="KW-1185">Reference proteome</keyword>
<name>A0A1G7G551_9BACT</name>
<evidence type="ECO:0000313" key="2">
    <source>
        <dbReference type="Proteomes" id="UP000182427"/>
    </source>
</evidence>
<dbReference type="AlphaFoldDB" id="A0A1G7G551"/>
<dbReference type="Proteomes" id="UP000182427">
    <property type="component" value="Chromosome I"/>
</dbReference>
<accession>A0A1G7G551</accession>
<sequence length="69" mass="7579">MITHIRVFLALLALTLAIATNSLALCGAFLFIATDIYLSLVQKISPDEPQEPIVTNAYGFRPSNEDVEQ</sequence>
<dbReference type="EMBL" id="LT629690">
    <property type="protein sequence ID" value="SDE83217.1"/>
    <property type="molecule type" value="Genomic_DNA"/>
</dbReference>
<proteinExistence type="predicted"/>